<feature type="domain" description="Disulphide bond isomerase DsbC/G N-terminal" evidence="8">
    <location>
        <begin position="30"/>
        <end position="97"/>
    </location>
</feature>
<dbReference type="RefSeq" id="WP_053195307.1">
    <property type="nucleotide sequence ID" value="NZ_CP011409.1"/>
</dbReference>
<name>A0ABM5UX56_9BURK</name>
<evidence type="ECO:0000259" key="9">
    <source>
        <dbReference type="Pfam" id="PF13098"/>
    </source>
</evidence>
<reference evidence="11" key="1">
    <citation type="journal article" date="2015" name="Genome Announc.">
        <title>Complete Genome Sequence of Herbaspirillum hiltneri N3 (DSM 17495), Isolated from Surface-Sterilized Wheat Roots.</title>
        <authorList>
            <person name="Guizelini D."/>
            <person name="Saizaki P.M."/>
            <person name="Coimbra N.A."/>
            <person name="Weiss V.A."/>
            <person name="Faoro H."/>
            <person name="Sfeir M.Z."/>
            <person name="Baura V.A."/>
            <person name="Monteiro R.A."/>
            <person name="Chubatsu L.S."/>
            <person name="Souza E.M."/>
            <person name="Cruz L.M."/>
            <person name="Pedrosa F.O."/>
            <person name="Raittz R.T."/>
            <person name="Marchaukoski J.N."/>
            <person name="Steffens M.B."/>
        </authorList>
    </citation>
    <scope>NUCLEOTIDE SEQUENCE [LARGE SCALE GENOMIC DNA]</scope>
    <source>
        <strain evidence="11">N3</strain>
    </source>
</reference>
<proteinExistence type="inferred from homology"/>
<dbReference type="SUPFAM" id="SSF54423">
    <property type="entry name" value="DsbC/DsbG N-terminal domain-like"/>
    <property type="match status" value="1"/>
</dbReference>
<protein>
    <recommendedName>
        <fullName evidence="7">Thiol:disulfide interchange protein</fullName>
    </recommendedName>
</protein>
<sequence>MKKIFALPAALSALVAAAGLLLACAGSACAADATEAAIKKAIEPRLGEGAKVESVSKTPYAGLYEVQVDGDVIYTDAKAQYLFIGRVVDSQTYRDFTKEKIQAINKVKFSDLPLDLAIKTVKGNGKRAIAVFEDPNCGYCKRFQKTLLDVDNLTVYTFQYNILAQDSIEKSRNIWCSSNPGKAWSDWMLNGKEASAAPASCSAPHDQVLALGQKMKITGTPTIIFADGSRIPGAIDAKGLEQKLATLK</sequence>
<comment type="subcellular location">
    <subcellularLocation>
        <location evidence="1 7">Periplasm</location>
    </subcellularLocation>
</comment>
<dbReference type="CDD" id="cd03020">
    <property type="entry name" value="DsbA_DsbC_DsbG"/>
    <property type="match status" value="1"/>
</dbReference>
<dbReference type="PANTHER" id="PTHR35272">
    <property type="entry name" value="THIOL:DISULFIDE INTERCHANGE PROTEIN DSBC-RELATED"/>
    <property type="match status" value="1"/>
</dbReference>
<evidence type="ECO:0000256" key="4">
    <source>
        <dbReference type="ARBA" id="ARBA00022764"/>
    </source>
</evidence>
<dbReference type="InterPro" id="IPR051470">
    <property type="entry name" value="Thiol:disulfide_interchange"/>
</dbReference>
<keyword evidence="4 7" id="KW-0574">Periplasm</keyword>
<evidence type="ECO:0000256" key="2">
    <source>
        <dbReference type="ARBA" id="ARBA00009813"/>
    </source>
</evidence>
<dbReference type="Proteomes" id="UP000063429">
    <property type="component" value="Chromosome"/>
</dbReference>
<evidence type="ECO:0000256" key="5">
    <source>
        <dbReference type="ARBA" id="ARBA00023157"/>
    </source>
</evidence>
<dbReference type="PANTHER" id="PTHR35272:SF3">
    <property type="entry name" value="THIOL:DISULFIDE INTERCHANGE PROTEIN DSBC"/>
    <property type="match status" value="1"/>
</dbReference>
<evidence type="ECO:0000256" key="3">
    <source>
        <dbReference type="ARBA" id="ARBA00022729"/>
    </source>
</evidence>
<dbReference type="InterPro" id="IPR009094">
    <property type="entry name" value="DiS-bond_isomerase_DsbC/G_N_sf"/>
</dbReference>
<dbReference type="PROSITE" id="PS51257">
    <property type="entry name" value="PROKAR_LIPOPROTEIN"/>
    <property type="match status" value="1"/>
</dbReference>
<dbReference type="InterPro" id="IPR018950">
    <property type="entry name" value="DiS-bond_isomerase_DsbC/G_N"/>
</dbReference>
<comment type="similarity">
    <text evidence="2 7">Belongs to the thioredoxin family. DsbC subfamily.</text>
</comment>
<feature type="chain" id="PRO_5045008876" description="Thiol:disulfide interchange protein" evidence="7">
    <location>
        <begin position="31"/>
        <end position="248"/>
    </location>
</feature>
<evidence type="ECO:0000259" key="8">
    <source>
        <dbReference type="Pfam" id="PF10411"/>
    </source>
</evidence>
<dbReference type="InterPro" id="IPR033954">
    <property type="entry name" value="DiS-bond_Isoase_DsbC/G"/>
</dbReference>
<gene>
    <name evidence="10" type="ORF">F506_03220</name>
</gene>
<feature type="signal peptide" evidence="7">
    <location>
        <begin position="1"/>
        <end position="30"/>
    </location>
</feature>
<keyword evidence="5" id="KW-1015">Disulfide bond</keyword>
<dbReference type="Pfam" id="PF13098">
    <property type="entry name" value="Thioredoxin_2"/>
    <property type="match status" value="1"/>
</dbReference>
<dbReference type="InterPro" id="IPR017937">
    <property type="entry name" value="Thioredoxin_CS"/>
</dbReference>
<evidence type="ECO:0000313" key="11">
    <source>
        <dbReference type="Proteomes" id="UP000063429"/>
    </source>
</evidence>
<evidence type="ECO:0000313" key="10">
    <source>
        <dbReference type="EMBL" id="AKZ61807.1"/>
    </source>
</evidence>
<evidence type="ECO:0000256" key="1">
    <source>
        <dbReference type="ARBA" id="ARBA00004418"/>
    </source>
</evidence>
<dbReference type="Pfam" id="PF10411">
    <property type="entry name" value="DsbC_N"/>
    <property type="match status" value="1"/>
</dbReference>
<dbReference type="PROSITE" id="PS00194">
    <property type="entry name" value="THIOREDOXIN_1"/>
    <property type="match status" value="1"/>
</dbReference>
<dbReference type="SUPFAM" id="SSF52833">
    <property type="entry name" value="Thioredoxin-like"/>
    <property type="match status" value="1"/>
</dbReference>
<organism evidence="10 11">
    <name type="scientific">Herbaspirillum hiltneri N3</name>
    <dbReference type="NCBI Taxonomy" id="1262470"/>
    <lineage>
        <taxon>Bacteria</taxon>
        <taxon>Pseudomonadati</taxon>
        <taxon>Pseudomonadota</taxon>
        <taxon>Betaproteobacteria</taxon>
        <taxon>Burkholderiales</taxon>
        <taxon>Oxalobacteraceae</taxon>
        <taxon>Herbaspirillum</taxon>
    </lineage>
</organism>
<feature type="domain" description="Thioredoxin-like fold" evidence="9">
    <location>
        <begin position="121"/>
        <end position="244"/>
    </location>
</feature>
<evidence type="ECO:0000256" key="6">
    <source>
        <dbReference type="ARBA" id="ARBA00023284"/>
    </source>
</evidence>
<keyword evidence="11" id="KW-1185">Reference proteome</keyword>
<dbReference type="EMBL" id="CP011409">
    <property type="protein sequence ID" value="AKZ61807.1"/>
    <property type="molecule type" value="Genomic_DNA"/>
</dbReference>
<evidence type="ECO:0000256" key="7">
    <source>
        <dbReference type="RuleBase" id="RU364038"/>
    </source>
</evidence>
<keyword evidence="3 7" id="KW-0732">Signal</keyword>
<keyword evidence="6 7" id="KW-0676">Redox-active center</keyword>
<dbReference type="InterPro" id="IPR036249">
    <property type="entry name" value="Thioredoxin-like_sf"/>
</dbReference>
<dbReference type="InterPro" id="IPR012336">
    <property type="entry name" value="Thioredoxin-like_fold"/>
</dbReference>
<dbReference type="Gene3D" id="3.10.450.70">
    <property type="entry name" value="Disulphide bond isomerase, DsbC/G, N-terminal"/>
    <property type="match status" value="1"/>
</dbReference>
<accession>A0ABM5UX56</accession>
<dbReference type="Gene3D" id="3.40.30.10">
    <property type="entry name" value="Glutaredoxin"/>
    <property type="match status" value="1"/>
</dbReference>
<comment type="function">
    <text evidence="7">Required for disulfide bond formation in some periplasmic proteins. Acts by transferring its disulfide bond to other proteins and is reduced in the process.</text>
</comment>